<name>A0A918TG50_9BACT</name>
<comment type="function">
    <text evidence="5">Transfers and isomerizes the ribose moiety from AdoMet to the 7-aminomethyl group of 7-deazaguanine (preQ1-tRNA) to give epoxyqueuosine (oQ-tRNA).</text>
</comment>
<dbReference type="GO" id="GO:0005737">
    <property type="term" value="C:cytoplasm"/>
    <property type="evidence" value="ECO:0007669"/>
    <property type="project" value="UniProtKB-SubCell"/>
</dbReference>
<keyword evidence="3 5" id="KW-0949">S-adenosyl-L-methionine</keyword>
<keyword evidence="7" id="KW-1185">Reference proteome</keyword>
<comment type="pathway">
    <text evidence="5">tRNA modification; tRNA-queuosine biosynthesis.</text>
</comment>
<reference evidence="6" key="2">
    <citation type="submission" date="2020-09" db="EMBL/GenBank/DDBJ databases">
        <authorList>
            <person name="Sun Q."/>
            <person name="Kim S."/>
        </authorList>
    </citation>
    <scope>NUCLEOTIDE SEQUENCE</scope>
    <source>
        <strain evidence="6">KCTC 12988</strain>
    </source>
</reference>
<evidence type="ECO:0000256" key="4">
    <source>
        <dbReference type="ARBA" id="ARBA00022785"/>
    </source>
</evidence>
<dbReference type="NCBIfam" id="TIGR00113">
    <property type="entry name" value="queA"/>
    <property type="match status" value="1"/>
</dbReference>
<evidence type="ECO:0000256" key="1">
    <source>
        <dbReference type="ARBA" id="ARBA00022490"/>
    </source>
</evidence>
<evidence type="ECO:0000256" key="2">
    <source>
        <dbReference type="ARBA" id="ARBA00022679"/>
    </source>
</evidence>
<proteinExistence type="inferred from homology"/>
<gene>
    <name evidence="5 6" type="primary">queA</name>
    <name evidence="6" type="ORF">GCM10007100_10170</name>
</gene>
<dbReference type="InterPro" id="IPR042118">
    <property type="entry name" value="QueA_dom1"/>
</dbReference>
<evidence type="ECO:0000313" key="6">
    <source>
        <dbReference type="EMBL" id="GHC46511.1"/>
    </source>
</evidence>
<reference evidence="6" key="1">
    <citation type="journal article" date="2014" name="Int. J. Syst. Evol. Microbiol.">
        <title>Complete genome sequence of Corynebacterium casei LMG S-19264T (=DSM 44701T), isolated from a smear-ripened cheese.</title>
        <authorList>
            <consortium name="US DOE Joint Genome Institute (JGI-PGF)"/>
            <person name="Walter F."/>
            <person name="Albersmeier A."/>
            <person name="Kalinowski J."/>
            <person name="Ruckert C."/>
        </authorList>
    </citation>
    <scope>NUCLEOTIDE SEQUENCE</scope>
    <source>
        <strain evidence="6">KCTC 12988</strain>
    </source>
</reference>
<dbReference type="Proteomes" id="UP000644507">
    <property type="component" value="Unassembled WGS sequence"/>
</dbReference>
<dbReference type="Pfam" id="PF02547">
    <property type="entry name" value="Queuosine_synth"/>
    <property type="match status" value="1"/>
</dbReference>
<dbReference type="Gene3D" id="3.40.1780.10">
    <property type="entry name" value="QueA-like"/>
    <property type="match status" value="1"/>
</dbReference>
<accession>A0A918TG50</accession>
<comment type="caution">
    <text evidence="6">The sequence shown here is derived from an EMBL/GenBank/DDBJ whole genome shotgun (WGS) entry which is preliminary data.</text>
</comment>
<comment type="subunit">
    <text evidence="5">Monomer.</text>
</comment>
<comment type="catalytic activity">
    <reaction evidence="5">
        <text>7-aminomethyl-7-carbaguanosine(34) in tRNA + S-adenosyl-L-methionine = epoxyqueuosine(34) in tRNA + adenine + L-methionine + 2 H(+)</text>
        <dbReference type="Rhea" id="RHEA:32155"/>
        <dbReference type="Rhea" id="RHEA-COMP:10342"/>
        <dbReference type="Rhea" id="RHEA-COMP:18582"/>
        <dbReference type="ChEBI" id="CHEBI:15378"/>
        <dbReference type="ChEBI" id="CHEBI:16708"/>
        <dbReference type="ChEBI" id="CHEBI:57844"/>
        <dbReference type="ChEBI" id="CHEBI:59789"/>
        <dbReference type="ChEBI" id="CHEBI:82833"/>
        <dbReference type="ChEBI" id="CHEBI:194443"/>
        <dbReference type="EC" id="2.4.99.17"/>
    </reaction>
</comment>
<evidence type="ECO:0000313" key="7">
    <source>
        <dbReference type="Proteomes" id="UP000644507"/>
    </source>
</evidence>
<dbReference type="InterPro" id="IPR042119">
    <property type="entry name" value="QueA_dom2"/>
</dbReference>
<dbReference type="InterPro" id="IPR036100">
    <property type="entry name" value="QueA_sf"/>
</dbReference>
<dbReference type="EMBL" id="BMXI01000003">
    <property type="protein sequence ID" value="GHC46511.1"/>
    <property type="molecule type" value="Genomic_DNA"/>
</dbReference>
<organism evidence="6 7">
    <name type="scientific">Roseibacillus persicicus</name>
    <dbReference type="NCBI Taxonomy" id="454148"/>
    <lineage>
        <taxon>Bacteria</taxon>
        <taxon>Pseudomonadati</taxon>
        <taxon>Verrucomicrobiota</taxon>
        <taxon>Verrucomicrobiia</taxon>
        <taxon>Verrucomicrobiales</taxon>
        <taxon>Verrucomicrobiaceae</taxon>
        <taxon>Roseibacillus</taxon>
    </lineage>
</organism>
<dbReference type="EC" id="2.4.99.17" evidence="5"/>
<comment type="similarity">
    <text evidence="5">Belongs to the QueA family.</text>
</comment>
<dbReference type="HAMAP" id="MF_00113">
    <property type="entry name" value="QueA"/>
    <property type="match status" value="1"/>
</dbReference>
<keyword evidence="1 5" id="KW-0963">Cytoplasm</keyword>
<evidence type="ECO:0000256" key="3">
    <source>
        <dbReference type="ARBA" id="ARBA00022691"/>
    </source>
</evidence>
<dbReference type="GO" id="GO:0008616">
    <property type="term" value="P:tRNA queuosine(34) biosynthetic process"/>
    <property type="evidence" value="ECO:0007669"/>
    <property type="project" value="UniProtKB-UniRule"/>
</dbReference>
<dbReference type="SUPFAM" id="SSF111337">
    <property type="entry name" value="QueA-like"/>
    <property type="match status" value="1"/>
</dbReference>
<keyword evidence="4 5" id="KW-0671">Queuosine biosynthesis</keyword>
<dbReference type="Gene3D" id="2.40.10.240">
    <property type="entry name" value="QueA-like"/>
    <property type="match status" value="1"/>
</dbReference>
<sequence length="326" mass="36942">MLRTADFHYDLPPELIASHPLEERTASRMLVIHRESGLIEHRNFADFPDYITPDDLLVLNDTKVVPARFFSNDGKIELLRVEEISHTRWRSMVRPGKKMKPGRTVEIGEATGTVVEVDEDGNRIIEWDQMPDPARGALALPHYMERDPEKLDDNRYQTTFAKEEGAIAAPTAGLHFTPELLEKLPHSFLTLHVGIGTFRPVKSELVTDHHMHSENFRLSPETASRLREKSGRTVAVGTTVTRVLEHLAEVQPDYPQATSGATDIFIYPPRKLKAVDALLTNFHLPESTLLMLVSAMAGKDLIMEAYRQAVAERYRFFSYGDCMLIL</sequence>
<keyword evidence="2 5" id="KW-0808">Transferase</keyword>
<dbReference type="PANTHER" id="PTHR30307:SF0">
    <property type="entry name" value="S-ADENOSYLMETHIONINE:TRNA RIBOSYLTRANSFERASE-ISOMERASE"/>
    <property type="match status" value="1"/>
</dbReference>
<comment type="subcellular location">
    <subcellularLocation>
        <location evidence="5">Cytoplasm</location>
    </subcellularLocation>
</comment>
<dbReference type="GO" id="GO:0051075">
    <property type="term" value="F:S-adenosylmethionine:tRNA ribosyltransferase-isomerase activity"/>
    <property type="evidence" value="ECO:0007669"/>
    <property type="project" value="UniProtKB-EC"/>
</dbReference>
<dbReference type="PANTHER" id="PTHR30307">
    <property type="entry name" value="S-ADENOSYLMETHIONINE:TRNA RIBOSYLTRANSFERASE-ISOMERASE"/>
    <property type="match status" value="1"/>
</dbReference>
<dbReference type="NCBIfam" id="NF001140">
    <property type="entry name" value="PRK00147.1"/>
    <property type="match status" value="1"/>
</dbReference>
<protein>
    <recommendedName>
        <fullName evidence="5">S-adenosylmethionine:tRNA ribosyltransferase-isomerase</fullName>
        <ecNumber evidence="5">2.4.99.17</ecNumber>
    </recommendedName>
    <alternativeName>
        <fullName evidence="5">Queuosine biosynthesis protein QueA</fullName>
    </alternativeName>
</protein>
<dbReference type="InterPro" id="IPR003699">
    <property type="entry name" value="QueA"/>
</dbReference>
<dbReference type="AlphaFoldDB" id="A0A918TG50"/>
<evidence type="ECO:0000256" key="5">
    <source>
        <dbReference type="HAMAP-Rule" id="MF_00113"/>
    </source>
</evidence>